<reference evidence="2" key="1">
    <citation type="submission" date="2018-05" db="EMBL/GenBank/DDBJ databases">
        <authorList>
            <person name="Lanie J.A."/>
            <person name="Ng W.-L."/>
            <person name="Kazmierczak K.M."/>
            <person name="Andrzejewski T.M."/>
            <person name="Davidsen T.M."/>
            <person name="Wayne K.J."/>
            <person name="Tettelin H."/>
            <person name="Glass J.I."/>
            <person name="Rusch D."/>
            <person name="Podicherti R."/>
            <person name="Tsui H.-C.T."/>
            <person name="Winkler M.E."/>
        </authorList>
    </citation>
    <scope>NUCLEOTIDE SEQUENCE</scope>
</reference>
<dbReference type="InterPro" id="IPR001036">
    <property type="entry name" value="Acrflvin-R"/>
</dbReference>
<dbReference type="Gene3D" id="3.30.70.1430">
    <property type="entry name" value="Multidrug efflux transporter AcrB pore domain"/>
    <property type="match status" value="1"/>
</dbReference>
<accession>A0A381ZZF3</accession>
<proteinExistence type="predicted"/>
<dbReference type="GO" id="GO:0005886">
    <property type="term" value="C:plasma membrane"/>
    <property type="evidence" value="ECO:0007669"/>
    <property type="project" value="TreeGrafter"/>
</dbReference>
<dbReference type="PANTHER" id="PTHR32063:SF33">
    <property type="entry name" value="RND SUPERFAMILY EFFLUX PUMP PERMEASE COMPONENT"/>
    <property type="match status" value="1"/>
</dbReference>
<gene>
    <name evidence="2" type="ORF">METZ01_LOCUS146957</name>
</gene>
<keyword evidence="1" id="KW-0812">Transmembrane</keyword>
<protein>
    <recommendedName>
        <fullName evidence="3">Acriflavin resistance protein</fullName>
    </recommendedName>
</protein>
<dbReference type="AlphaFoldDB" id="A0A381ZZF3"/>
<evidence type="ECO:0000256" key="1">
    <source>
        <dbReference type="SAM" id="Phobius"/>
    </source>
</evidence>
<name>A0A381ZZF3_9ZZZZ</name>
<sequence>VKALLKYFVGNSVLANLLMLILLLSGIITASFMVREEMPNVSTDRISINVAYPGADPEEVVEGVIKRIEESISGMEGVAKFSSEAFENGGSTSIEIDRGYDVE</sequence>
<keyword evidence="1" id="KW-0472">Membrane</keyword>
<organism evidence="2">
    <name type="scientific">marine metagenome</name>
    <dbReference type="NCBI Taxonomy" id="408172"/>
    <lineage>
        <taxon>unclassified sequences</taxon>
        <taxon>metagenomes</taxon>
        <taxon>ecological metagenomes</taxon>
    </lineage>
</organism>
<feature type="transmembrane region" description="Helical" evidence="1">
    <location>
        <begin position="13"/>
        <end position="34"/>
    </location>
</feature>
<dbReference type="PANTHER" id="PTHR32063">
    <property type="match status" value="1"/>
</dbReference>
<dbReference type="Pfam" id="PF00873">
    <property type="entry name" value="ACR_tran"/>
    <property type="match status" value="1"/>
</dbReference>
<evidence type="ECO:0008006" key="3">
    <source>
        <dbReference type="Google" id="ProtNLM"/>
    </source>
</evidence>
<dbReference type="SUPFAM" id="SSF82693">
    <property type="entry name" value="Multidrug efflux transporter AcrB pore domain, PN1, PN2, PC1 and PC2 subdomains"/>
    <property type="match status" value="1"/>
</dbReference>
<dbReference type="EMBL" id="UINC01023108">
    <property type="protein sequence ID" value="SVA94103.1"/>
    <property type="molecule type" value="Genomic_DNA"/>
</dbReference>
<dbReference type="GO" id="GO:0042910">
    <property type="term" value="F:xenobiotic transmembrane transporter activity"/>
    <property type="evidence" value="ECO:0007669"/>
    <property type="project" value="TreeGrafter"/>
</dbReference>
<feature type="non-terminal residue" evidence="2">
    <location>
        <position position="103"/>
    </location>
</feature>
<feature type="non-terminal residue" evidence="2">
    <location>
        <position position="1"/>
    </location>
</feature>
<dbReference type="Gene3D" id="1.20.1640.10">
    <property type="entry name" value="Multidrug efflux transporter AcrB transmembrane domain"/>
    <property type="match status" value="1"/>
</dbReference>
<keyword evidence="1" id="KW-1133">Transmembrane helix</keyword>
<evidence type="ECO:0000313" key="2">
    <source>
        <dbReference type="EMBL" id="SVA94103.1"/>
    </source>
</evidence>